<keyword evidence="3" id="KW-1185">Reference proteome</keyword>
<evidence type="ECO:0000313" key="2">
    <source>
        <dbReference type="EMBL" id="MBC3793095.1"/>
    </source>
</evidence>
<reference evidence="2 3" key="1">
    <citation type="submission" date="2019-06" db="EMBL/GenBank/DDBJ databases">
        <title>Spirosoma utsteinense sp. nov. isolated from Antarctic ice-free soils.</title>
        <authorList>
            <person name="Tahon G."/>
        </authorList>
    </citation>
    <scope>NUCLEOTIDE SEQUENCE [LARGE SCALE GENOMIC DNA]</scope>
    <source>
        <strain evidence="2 3">LMG 31447</strain>
    </source>
</reference>
<accession>A0ABR6W959</accession>
<feature type="domain" description="BioF2-like acetyltransferase" evidence="1">
    <location>
        <begin position="152"/>
        <end position="262"/>
    </location>
</feature>
<dbReference type="Proteomes" id="UP000700732">
    <property type="component" value="Unassembled WGS sequence"/>
</dbReference>
<dbReference type="SUPFAM" id="SSF55729">
    <property type="entry name" value="Acyl-CoA N-acyltransferases (Nat)"/>
    <property type="match status" value="1"/>
</dbReference>
<dbReference type="EMBL" id="VFIA01000022">
    <property type="protein sequence ID" value="MBC3793095.1"/>
    <property type="molecule type" value="Genomic_DNA"/>
</dbReference>
<dbReference type="Gene3D" id="3.40.630.30">
    <property type="match status" value="1"/>
</dbReference>
<dbReference type="InterPro" id="IPR016181">
    <property type="entry name" value="Acyl_CoA_acyltransferase"/>
</dbReference>
<sequence>MLRLLARSEVDTVAWDACVASSRQPIIYGYSWYLDAVTSGPAWRWVGLALTDETGSYRAVMPIPLRRKWGVWVVHQPLFCPFLDVFSSDETLDPAPFHEAAQQHYGYGSVLCLQSPLRSPPAFATIRPRTTHLLDLSMGYETLARRYNRDRRLNLRRAEGYGWSVTDSTDPEPLLALFRANHASRIEGGVGAWAYAILRQLILALQERGLASIQYAWFEDRVEAGALFVTEGNRIIYLFNAATETGRKGNARTLLIDRQLRANAGCRVANRPLLFDFESPQKKSIVNFYASFGATESEFTEVRWNRLPVGVKIGRRLLNLIRRAI</sequence>
<organism evidence="2 3">
    <name type="scientific">Spirosoma utsteinense</name>
    <dbReference type="NCBI Taxonomy" id="2585773"/>
    <lineage>
        <taxon>Bacteria</taxon>
        <taxon>Pseudomonadati</taxon>
        <taxon>Bacteroidota</taxon>
        <taxon>Cytophagia</taxon>
        <taxon>Cytophagales</taxon>
        <taxon>Cytophagaceae</taxon>
        <taxon>Spirosoma</taxon>
    </lineage>
</organism>
<protein>
    <recommendedName>
        <fullName evidence="1">BioF2-like acetyltransferase domain-containing protein</fullName>
    </recommendedName>
</protein>
<evidence type="ECO:0000259" key="1">
    <source>
        <dbReference type="Pfam" id="PF13480"/>
    </source>
</evidence>
<comment type="caution">
    <text evidence="2">The sequence shown here is derived from an EMBL/GenBank/DDBJ whole genome shotgun (WGS) entry which is preliminary data.</text>
</comment>
<name>A0ABR6W959_9BACT</name>
<gene>
    <name evidence="2" type="ORF">FH603_3612</name>
</gene>
<dbReference type="RefSeq" id="WP_244968015.1">
    <property type="nucleotide sequence ID" value="NZ_VFIA01000022.1"/>
</dbReference>
<proteinExistence type="predicted"/>
<dbReference type="Pfam" id="PF13480">
    <property type="entry name" value="Acetyltransf_6"/>
    <property type="match status" value="1"/>
</dbReference>
<dbReference type="InterPro" id="IPR038740">
    <property type="entry name" value="BioF2-like_GNAT_dom"/>
</dbReference>
<evidence type="ECO:0000313" key="3">
    <source>
        <dbReference type="Proteomes" id="UP000700732"/>
    </source>
</evidence>